<dbReference type="Proteomes" id="UP000094197">
    <property type="component" value="Chromosome 2"/>
</dbReference>
<evidence type="ECO:0000313" key="2">
    <source>
        <dbReference type="EMBL" id="AOP36419.1"/>
    </source>
</evidence>
<dbReference type="InterPro" id="IPR037185">
    <property type="entry name" value="EmrE-like"/>
</dbReference>
<protein>
    <submittedName>
        <fullName evidence="2">Transporter</fullName>
    </submittedName>
</protein>
<evidence type="ECO:0000313" key="3">
    <source>
        <dbReference type="Proteomes" id="UP000094197"/>
    </source>
</evidence>
<dbReference type="RefSeq" id="WP_069609637.1">
    <property type="nucleotide sequence ID" value="NZ_CP015218.1"/>
</dbReference>
<reference evidence="2 3" key="1">
    <citation type="submission" date="2016-04" db="EMBL/GenBank/DDBJ databases">
        <title>Complete genome seqeunce of Leptospira alstonii serovar Room22.</title>
        <authorList>
            <person name="Nally J.E."/>
            <person name="Bayles D.O."/>
            <person name="Hurley D."/>
            <person name="Fanning S."/>
            <person name="McMahon B.J."/>
            <person name="Arent Z."/>
        </authorList>
    </citation>
    <scope>NUCLEOTIDE SEQUENCE [LARGE SCALE GENOMIC DNA]</scope>
    <source>
        <strain evidence="2 3">GWTS #1</strain>
    </source>
</reference>
<feature type="transmembrane region" description="Helical" evidence="1">
    <location>
        <begin position="70"/>
        <end position="92"/>
    </location>
</feature>
<gene>
    <name evidence="2" type="ORF">A0128_20610</name>
</gene>
<dbReference type="AlphaFoldDB" id="A0A1D7V3M6"/>
<proteinExistence type="predicted"/>
<keyword evidence="1" id="KW-1133">Transmembrane helix</keyword>
<dbReference type="SUPFAM" id="SSF103481">
    <property type="entry name" value="Multidrug resistance efflux transporter EmrE"/>
    <property type="match status" value="1"/>
</dbReference>
<dbReference type="KEGG" id="laj:A0128_20610"/>
<organism evidence="2 3">
    <name type="scientific">Leptospira tipperaryensis</name>
    <dbReference type="NCBI Taxonomy" id="2564040"/>
    <lineage>
        <taxon>Bacteria</taxon>
        <taxon>Pseudomonadati</taxon>
        <taxon>Spirochaetota</taxon>
        <taxon>Spirochaetia</taxon>
        <taxon>Leptospirales</taxon>
        <taxon>Leptospiraceae</taxon>
        <taxon>Leptospira</taxon>
    </lineage>
</organism>
<evidence type="ECO:0000256" key="1">
    <source>
        <dbReference type="SAM" id="Phobius"/>
    </source>
</evidence>
<keyword evidence="1" id="KW-0472">Membrane</keyword>
<feature type="transmembrane region" description="Helical" evidence="1">
    <location>
        <begin position="126"/>
        <end position="144"/>
    </location>
</feature>
<feature type="transmembrane region" description="Helical" evidence="1">
    <location>
        <begin position="99"/>
        <end position="120"/>
    </location>
</feature>
<feature type="transmembrane region" description="Helical" evidence="1">
    <location>
        <begin position="6"/>
        <end position="25"/>
    </location>
</feature>
<keyword evidence="3" id="KW-1185">Reference proteome</keyword>
<feature type="transmembrane region" description="Helical" evidence="1">
    <location>
        <begin position="37"/>
        <end position="58"/>
    </location>
</feature>
<keyword evidence="1" id="KW-0812">Transmembrane</keyword>
<name>A0A1D7V3M6_9LEPT</name>
<sequence>MKFNAALYPFLFASVAAIGNAFFAYGQKKSTAISAPFLFLVPTLLVCIGLLTFSLFFYKPETLKEYLSENWTYFLISGVGLYFTFLGFYLLYSRFGASYYILYAVLSILTTSIFVGVIVFSEKINLFHYLSILSALVSIFFFNYGQNLNK</sequence>
<dbReference type="OrthoDB" id="7358938at2"/>
<dbReference type="EMBL" id="CP015218">
    <property type="protein sequence ID" value="AOP36419.1"/>
    <property type="molecule type" value="Genomic_DNA"/>
</dbReference>
<accession>A0A1D7V3M6</accession>